<dbReference type="Pfam" id="PF01397">
    <property type="entry name" value="Terpene_synth"/>
    <property type="match status" value="1"/>
</dbReference>
<dbReference type="PANTHER" id="PTHR31225:SF0">
    <property type="entry name" value="S-(+)-LINALOOL SYNTHASE, CHLOROPLASTIC"/>
    <property type="match status" value="1"/>
</dbReference>
<evidence type="ECO:0000313" key="5">
    <source>
        <dbReference type="EMBL" id="DAD43660.1"/>
    </source>
</evidence>
<dbReference type="InterPro" id="IPR050148">
    <property type="entry name" value="Terpene_synthase-like"/>
</dbReference>
<dbReference type="AlphaFoldDB" id="A0A822ZGN5"/>
<evidence type="ECO:0000313" key="6">
    <source>
        <dbReference type="EMBL" id="DAD43661.1"/>
    </source>
</evidence>
<dbReference type="EMBL" id="DUZY01000006">
    <property type="protein sequence ID" value="DAD43661.1"/>
    <property type="molecule type" value="Genomic_DNA"/>
</dbReference>
<name>A0A822ZGN5_NELNU</name>
<proteinExistence type="predicted"/>
<dbReference type="Proteomes" id="UP000607653">
    <property type="component" value="Unassembled WGS sequence"/>
</dbReference>
<dbReference type="SUPFAM" id="SSF48239">
    <property type="entry name" value="Terpenoid cyclases/Protein prenyltransferases"/>
    <property type="match status" value="1"/>
</dbReference>
<sequence>MTEKGSLLSWESPSALRMEDIICEKHRNRCEELWGLLLKVEDPLESMAIINALQRLCIDHHFEEEIRTVLSVLYTMFGSDILQMGTGCLHDVSLCFRLFRQAGDNMGRFKRELNEDTRGMLSLYEASHLGIYGEEILDEAIEFACKHLSASMLNLVSPLARAVEDALKHPFSRSLSSFKVKRYLKNFPNSYW</sequence>
<organism evidence="5 7">
    <name type="scientific">Nelumbo nucifera</name>
    <name type="common">Sacred lotus</name>
    <dbReference type="NCBI Taxonomy" id="4432"/>
    <lineage>
        <taxon>Eukaryota</taxon>
        <taxon>Viridiplantae</taxon>
        <taxon>Streptophyta</taxon>
        <taxon>Embryophyta</taxon>
        <taxon>Tracheophyta</taxon>
        <taxon>Spermatophyta</taxon>
        <taxon>Magnoliopsida</taxon>
        <taxon>Proteales</taxon>
        <taxon>Nelumbonaceae</taxon>
        <taxon>Nelumbo</taxon>
    </lineage>
</organism>
<accession>A0A822ZGN5</accession>
<dbReference type="InterPro" id="IPR036965">
    <property type="entry name" value="Terpene_synth_N_sf"/>
</dbReference>
<reference evidence="5 7" key="1">
    <citation type="journal article" date="2020" name="Mol. Biol. Evol.">
        <title>Distinct Expression and Methylation Patterns for Genes with Different Fates following a Single Whole-Genome Duplication in Flowering Plants.</title>
        <authorList>
            <person name="Shi T."/>
            <person name="Rahmani R.S."/>
            <person name="Gugger P.F."/>
            <person name="Wang M."/>
            <person name="Li H."/>
            <person name="Zhang Y."/>
            <person name="Li Z."/>
            <person name="Wang Q."/>
            <person name="Van de Peer Y."/>
            <person name="Marchal K."/>
            <person name="Chen J."/>
        </authorList>
    </citation>
    <scope>NUCLEOTIDE SEQUENCE [LARGE SCALE GENOMIC DNA]</scope>
    <source>
        <tissue evidence="5">Leaf</tissue>
    </source>
</reference>
<evidence type="ECO:0000259" key="4">
    <source>
        <dbReference type="Pfam" id="PF01397"/>
    </source>
</evidence>
<dbReference type="EMBL" id="DUZY01000006">
    <property type="protein sequence ID" value="DAD43660.1"/>
    <property type="molecule type" value="Genomic_DNA"/>
</dbReference>
<gene>
    <name evidence="5" type="ORF">HUJ06_001890</name>
    <name evidence="6" type="ORF">HUJ06_001891</name>
</gene>
<comment type="caution">
    <text evidence="5">The sequence shown here is derived from an EMBL/GenBank/DDBJ whole genome shotgun (WGS) entry which is preliminary data.</text>
</comment>
<keyword evidence="3" id="KW-0456">Lyase</keyword>
<dbReference type="Gene3D" id="1.50.10.130">
    <property type="entry name" value="Terpene synthase, N-terminal domain"/>
    <property type="match status" value="1"/>
</dbReference>
<keyword evidence="7" id="KW-1185">Reference proteome</keyword>
<evidence type="ECO:0000313" key="7">
    <source>
        <dbReference type="Proteomes" id="UP000607653"/>
    </source>
</evidence>
<dbReference type="GO" id="GO:0016114">
    <property type="term" value="P:terpenoid biosynthetic process"/>
    <property type="evidence" value="ECO:0007669"/>
    <property type="project" value="InterPro"/>
</dbReference>
<dbReference type="InterPro" id="IPR008930">
    <property type="entry name" value="Terpenoid_cyclase/PrenylTrfase"/>
</dbReference>
<dbReference type="InterPro" id="IPR001906">
    <property type="entry name" value="Terpene_synth_N"/>
</dbReference>
<evidence type="ECO:0000256" key="3">
    <source>
        <dbReference type="ARBA" id="ARBA00023239"/>
    </source>
</evidence>
<evidence type="ECO:0000256" key="2">
    <source>
        <dbReference type="ARBA" id="ARBA00022842"/>
    </source>
</evidence>
<evidence type="ECO:0000256" key="1">
    <source>
        <dbReference type="ARBA" id="ARBA00001946"/>
    </source>
</evidence>
<keyword evidence="2" id="KW-0460">Magnesium</keyword>
<dbReference type="GO" id="GO:0010333">
    <property type="term" value="F:terpene synthase activity"/>
    <property type="evidence" value="ECO:0007669"/>
    <property type="project" value="InterPro"/>
</dbReference>
<protein>
    <recommendedName>
        <fullName evidence="4">Terpene synthase N-terminal domain-containing protein</fullName>
    </recommendedName>
</protein>
<comment type="cofactor">
    <cofactor evidence="1">
        <name>Mg(2+)</name>
        <dbReference type="ChEBI" id="CHEBI:18420"/>
    </cofactor>
</comment>
<feature type="domain" description="Terpene synthase N-terminal" evidence="4">
    <location>
        <begin position="41"/>
        <end position="167"/>
    </location>
</feature>
<dbReference type="PANTHER" id="PTHR31225">
    <property type="entry name" value="OS04G0344100 PROTEIN-RELATED"/>
    <property type="match status" value="1"/>
</dbReference>